<name>A0A059EAT2_9PROT</name>
<feature type="site" description="Interaction with substrate tRNA" evidence="10">
    <location>
        <position position="102"/>
    </location>
</feature>
<evidence type="ECO:0000256" key="4">
    <source>
        <dbReference type="ARBA" id="ARBA00022679"/>
    </source>
</evidence>
<evidence type="ECO:0000313" key="14">
    <source>
        <dbReference type="EMBL" id="KCZ64994.1"/>
    </source>
</evidence>
<comment type="cofactor">
    <cofactor evidence="1 10">
        <name>Mg(2+)</name>
        <dbReference type="ChEBI" id="CHEBI:18420"/>
    </cofactor>
</comment>
<keyword evidence="7 10" id="KW-0067">ATP-binding</keyword>
<dbReference type="PANTHER" id="PTHR11088:SF60">
    <property type="entry name" value="TRNA DIMETHYLALLYLTRANSFERASE"/>
    <property type="match status" value="1"/>
</dbReference>
<dbReference type="InterPro" id="IPR039657">
    <property type="entry name" value="Dimethylallyltransferase"/>
</dbReference>
<gene>
    <name evidence="10" type="primary">miaA</name>
    <name evidence="14" type="ORF">HY36_01070</name>
</gene>
<dbReference type="InterPro" id="IPR018022">
    <property type="entry name" value="IPT"/>
</dbReference>
<comment type="similarity">
    <text evidence="3 10 13">Belongs to the IPP transferase family.</text>
</comment>
<keyword evidence="4 10" id="KW-0808">Transferase</keyword>
<dbReference type="GO" id="GO:0052381">
    <property type="term" value="F:tRNA dimethylallyltransferase activity"/>
    <property type="evidence" value="ECO:0007669"/>
    <property type="project" value="UniProtKB-UniRule"/>
</dbReference>
<dbReference type="Gene3D" id="3.40.50.300">
    <property type="entry name" value="P-loop containing nucleotide triphosphate hydrolases"/>
    <property type="match status" value="1"/>
</dbReference>
<reference evidence="14 15" key="1">
    <citation type="journal article" date="2014" name="Antonie Van Leeuwenhoek">
        <title>Hyphomonas beringensis sp. nov. and Hyphomonas chukchiensis sp. nov., isolated from surface seawater of the Bering Sea and Chukchi Sea.</title>
        <authorList>
            <person name="Li C."/>
            <person name="Lai Q."/>
            <person name="Li G."/>
            <person name="Dong C."/>
            <person name="Wang J."/>
            <person name="Liao Y."/>
            <person name="Shao Z."/>
        </authorList>
    </citation>
    <scope>NUCLEOTIDE SEQUENCE [LARGE SCALE GENOMIC DNA]</scope>
    <source>
        <strain evidence="14 15">22II1-22F38</strain>
    </source>
</reference>
<feature type="binding site" evidence="10">
    <location>
        <begin position="11"/>
        <end position="18"/>
    </location>
    <ligand>
        <name>ATP</name>
        <dbReference type="ChEBI" id="CHEBI:30616"/>
    </ligand>
</feature>
<comment type="subunit">
    <text evidence="10">Monomer.</text>
</comment>
<protein>
    <recommendedName>
        <fullName evidence="10">tRNA dimethylallyltransferase</fullName>
        <ecNumber evidence="10">2.5.1.75</ecNumber>
    </recommendedName>
    <alternativeName>
        <fullName evidence="10">Dimethylallyl diphosphate:tRNA dimethylallyltransferase</fullName>
        <shortName evidence="10">DMAPP:tRNA dimethylallyltransferase</shortName>
        <shortName evidence="10">DMATase</shortName>
    </alternativeName>
    <alternativeName>
        <fullName evidence="10">Isopentenyl-diphosphate:tRNA isopentenyltransferase</fullName>
        <shortName evidence="10">IPP transferase</shortName>
        <shortName evidence="10">IPPT</shortName>
        <shortName evidence="10">IPTase</shortName>
    </alternativeName>
</protein>
<evidence type="ECO:0000256" key="8">
    <source>
        <dbReference type="ARBA" id="ARBA00022842"/>
    </source>
</evidence>
<dbReference type="HAMAP" id="MF_00185">
    <property type="entry name" value="IPP_trans"/>
    <property type="match status" value="1"/>
</dbReference>
<comment type="caution">
    <text evidence="14">The sequence shown here is derived from an EMBL/GenBank/DDBJ whole genome shotgun (WGS) entry which is preliminary data.</text>
</comment>
<dbReference type="STRING" id="1280948.HY36_01070"/>
<dbReference type="SUPFAM" id="SSF52540">
    <property type="entry name" value="P-loop containing nucleoside triphosphate hydrolases"/>
    <property type="match status" value="1"/>
</dbReference>
<evidence type="ECO:0000256" key="1">
    <source>
        <dbReference type="ARBA" id="ARBA00001946"/>
    </source>
</evidence>
<evidence type="ECO:0000256" key="12">
    <source>
        <dbReference type="RuleBase" id="RU003784"/>
    </source>
</evidence>
<evidence type="ECO:0000256" key="11">
    <source>
        <dbReference type="RuleBase" id="RU003783"/>
    </source>
</evidence>
<proteinExistence type="inferred from homology"/>
<keyword evidence="8 10" id="KW-0460">Magnesium</keyword>
<evidence type="ECO:0000256" key="13">
    <source>
        <dbReference type="RuleBase" id="RU003785"/>
    </source>
</evidence>
<dbReference type="eggNOG" id="COG0324">
    <property type="taxonomic scope" value="Bacteria"/>
</dbReference>
<evidence type="ECO:0000313" key="15">
    <source>
        <dbReference type="Proteomes" id="UP000024547"/>
    </source>
</evidence>
<evidence type="ECO:0000256" key="9">
    <source>
        <dbReference type="ARBA" id="ARBA00049563"/>
    </source>
</evidence>
<dbReference type="EC" id="2.5.1.75" evidence="10"/>
<evidence type="ECO:0000256" key="7">
    <source>
        <dbReference type="ARBA" id="ARBA00022840"/>
    </source>
</evidence>
<feature type="region of interest" description="Interaction with substrate tRNA" evidence="10">
    <location>
        <begin position="36"/>
        <end position="39"/>
    </location>
</feature>
<dbReference type="Pfam" id="PF01715">
    <property type="entry name" value="IPPT"/>
    <property type="match status" value="1"/>
</dbReference>
<accession>A0A059EAT2</accession>
<feature type="binding site" evidence="10">
    <location>
        <begin position="13"/>
        <end position="18"/>
    </location>
    <ligand>
        <name>substrate</name>
    </ligand>
</feature>
<feature type="site" description="Interaction with substrate tRNA" evidence="10">
    <location>
        <position position="124"/>
    </location>
</feature>
<sequence length="318" mass="35674">MKMTPAILIHGPTASGKTALAIDVARRLGGEVVNADSMQVYRDLQVISARPTEEEMDGVPHHLFGHVDAAHRYSTGDWLEEVRATIRNLELRGKRAILVGGTGLYLLAMTQGLSNIPPVPEDVRADVRAIADAEGAEGLRNRLTPVDPETAARLGTGDRQRLARAYEVYLATGKPITDFQKNRQPPVLKDGEWIGFALTPPRAKLYQKIDRRFEGMLMQGAMEEARQLIKRDLDPELPAMKAHGMPWLAAFARGEITAEFAAENAKRDTRRYAKRQFTWIGRQFPFWPRIPSPEPEDRLRVILALYREIDSPVEADYS</sequence>
<comment type="function">
    <text evidence="2 10 12">Catalyzes the transfer of a dimethylallyl group onto the adenine at position 37 in tRNAs that read codons beginning with uridine, leading to the formation of N6-(dimethylallyl)adenosine (i(6)A).</text>
</comment>
<keyword evidence="15" id="KW-1185">Reference proteome</keyword>
<comment type="catalytic activity">
    <reaction evidence="9 10 11">
        <text>adenosine(37) in tRNA + dimethylallyl diphosphate = N(6)-dimethylallyladenosine(37) in tRNA + diphosphate</text>
        <dbReference type="Rhea" id="RHEA:26482"/>
        <dbReference type="Rhea" id="RHEA-COMP:10162"/>
        <dbReference type="Rhea" id="RHEA-COMP:10375"/>
        <dbReference type="ChEBI" id="CHEBI:33019"/>
        <dbReference type="ChEBI" id="CHEBI:57623"/>
        <dbReference type="ChEBI" id="CHEBI:74411"/>
        <dbReference type="ChEBI" id="CHEBI:74415"/>
        <dbReference type="EC" id="2.5.1.75"/>
    </reaction>
</comment>
<dbReference type="EMBL" id="AWFH01000001">
    <property type="protein sequence ID" value="KCZ64994.1"/>
    <property type="molecule type" value="Genomic_DNA"/>
</dbReference>
<evidence type="ECO:0000256" key="2">
    <source>
        <dbReference type="ARBA" id="ARBA00003213"/>
    </source>
</evidence>
<dbReference type="PATRIC" id="fig|1280948.3.peg.205"/>
<organism evidence="14 15">
    <name type="scientific">Hyphomonas atlantica</name>
    <dbReference type="NCBI Taxonomy" id="1280948"/>
    <lineage>
        <taxon>Bacteria</taxon>
        <taxon>Pseudomonadati</taxon>
        <taxon>Pseudomonadota</taxon>
        <taxon>Alphaproteobacteria</taxon>
        <taxon>Hyphomonadales</taxon>
        <taxon>Hyphomonadaceae</taxon>
        <taxon>Hyphomonas</taxon>
    </lineage>
</organism>
<comment type="caution">
    <text evidence="10">Lacks conserved residue(s) required for the propagation of feature annotation.</text>
</comment>
<dbReference type="GO" id="GO:0005524">
    <property type="term" value="F:ATP binding"/>
    <property type="evidence" value="ECO:0007669"/>
    <property type="project" value="UniProtKB-UniRule"/>
</dbReference>
<dbReference type="NCBIfam" id="TIGR00174">
    <property type="entry name" value="miaA"/>
    <property type="match status" value="1"/>
</dbReference>
<feature type="region of interest" description="Interaction with substrate tRNA" evidence="10">
    <location>
        <begin position="160"/>
        <end position="164"/>
    </location>
</feature>
<dbReference type="Proteomes" id="UP000024547">
    <property type="component" value="Unassembled WGS sequence"/>
</dbReference>
<dbReference type="RefSeq" id="WP_273280237.1">
    <property type="nucleotide sequence ID" value="NZ_CAXEMP010000083.1"/>
</dbReference>
<evidence type="ECO:0000256" key="5">
    <source>
        <dbReference type="ARBA" id="ARBA00022694"/>
    </source>
</evidence>
<dbReference type="Gene3D" id="1.10.20.140">
    <property type="match status" value="1"/>
</dbReference>
<dbReference type="InterPro" id="IPR027417">
    <property type="entry name" value="P-loop_NTPase"/>
</dbReference>
<keyword evidence="5 10" id="KW-0819">tRNA processing</keyword>
<evidence type="ECO:0000256" key="3">
    <source>
        <dbReference type="ARBA" id="ARBA00005842"/>
    </source>
</evidence>
<evidence type="ECO:0000256" key="10">
    <source>
        <dbReference type="HAMAP-Rule" id="MF_00185"/>
    </source>
</evidence>
<keyword evidence="6 10" id="KW-0547">Nucleotide-binding</keyword>
<evidence type="ECO:0000256" key="6">
    <source>
        <dbReference type="ARBA" id="ARBA00022741"/>
    </source>
</evidence>
<dbReference type="GO" id="GO:0006400">
    <property type="term" value="P:tRNA modification"/>
    <property type="evidence" value="ECO:0007669"/>
    <property type="project" value="TreeGrafter"/>
</dbReference>
<dbReference type="AlphaFoldDB" id="A0A059EAT2"/>
<dbReference type="PANTHER" id="PTHR11088">
    <property type="entry name" value="TRNA DIMETHYLALLYLTRANSFERASE"/>
    <property type="match status" value="1"/>
</dbReference>